<reference evidence="1 2" key="1">
    <citation type="journal article" date="2015" name="Environ. Microbiol.">
        <title>Metagenome sequence of Elaphomyces granulatus from sporocarp tissue reveals Ascomycota ectomycorrhizal fingerprints of genome expansion and a Proteobacteria-rich microbiome.</title>
        <authorList>
            <person name="Quandt C.A."/>
            <person name="Kohler A."/>
            <person name="Hesse C.N."/>
            <person name="Sharpton T.J."/>
            <person name="Martin F."/>
            <person name="Spatafora J.W."/>
        </authorList>
    </citation>
    <scope>NUCLEOTIDE SEQUENCE [LARGE SCALE GENOMIC DNA]</scope>
    <source>
        <strain evidence="1 2">OSC145934</strain>
    </source>
</reference>
<sequence>ESLSLINELSNGVLSIRKLLHKVRSKFTTSSQLVRFLEDAEKFLLNYRSIIERAPLQAYGTALVFSPMRSEVKMQHWNERLPFTKSVVGIREDWDPCL</sequence>
<organism evidence="1 2">
    <name type="scientific">Elaphomyces granulatus</name>
    <dbReference type="NCBI Taxonomy" id="519963"/>
    <lineage>
        <taxon>Eukaryota</taxon>
        <taxon>Fungi</taxon>
        <taxon>Dikarya</taxon>
        <taxon>Ascomycota</taxon>
        <taxon>Pezizomycotina</taxon>
        <taxon>Eurotiomycetes</taxon>
        <taxon>Eurotiomycetidae</taxon>
        <taxon>Eurotiales</taxon>
        <taxon>Elaphomycetaceae</taxon>
        <taxon>Elaphomyces</taxon>
    </lineage>
</organism>
<dbReference type="EMBL" id="NPHW01004337">
    <property type="protein sequence ID" value="OXV08060.1"/>
    <property type="molecule type" value="Genomic_DNA"/>
</dbReference>
<dbReference type="OrthoDB" id="538223at2759"/>
<evidence type="ECO:0000313" key="2">
    <source>
        <dbReference type="Proteomes" id="UP000243515"/>
    </source>
</evidence>
<protein>
    <submittedName>
        <fullName evidence="1">Uncharacterized protein</fullName>
    </submittedName>
</protein>
<feature type="non-terminal residue" evidence="1">
    <location>
        <position position="98"/>
    </location>
</feature>
<accession>A0A232LV61</accession>
<name>A0A232LV61_9EURO</name>
<feature type="non-terminal residue" evidence="1">
    <location>
        <position position="1"/>
    </location>
</feature>
<gene>
    <name evidence="1" type="ORF">Egran_04171</name>
</gene>
<proteinExistence type="predicted"/>
<keyword evidence="2" id="KW-1185">Reference proteome</keyword>
<comment type="caution">
    <text evidence="1">The sequence shown here is derived from an EMBL/GenBank/DDBJ whole genome shotgun (WGS) entry which is preliminary data.</text>
</comment>
<dbReference type="Proteomes" id="UP000243515">
    <property type="component" value="Unassembled WGS sequence"/>
</dbReference>
<dbReference type="AlphaFoldDB" id="A0A232LV61"/>
<evidence type="ECO:0000313" key="1">
    <source>
        <dbReference type="EMBL" id="OXV08060.1"/>
    </source>
</evidence>